<dbReference type="EMBL" id="BPVZ01000004">
    <property type="protein sequence ID" value="GKU90144.1"/>
    <property type="molecule type" value="Genomic_DNA"/>
</dbReference>
<evidence type="ECO:0000256" key="1">
    <source>
        <dbReference type="SAM" id="MobiDB-lite"/>
    </source>
</evidence>
<sequence>MSVSDHIISQTNTSNPETTVADNLEPVRKSEEDEEQQLHKLLLPDVRHLPLSPPSAVDSNFVSYYARDFMKLEHDQYIYRHANG</sequence>
<dbReference type="AlphaFoldDB" id="A0AAV5HYC4"/>
<feature type="region of interest" description="Disordered" evidence="1">
    <location>
        <begin position="1"/>
        <end position="35"/>
    </location>
</feature>
<accession>A0AAV5HYC4</accession>
<dbReference type="Proteomes" id="UP001054252">
    <property type="component" value="Unassembled WGS sequence"/>
</dbReference>
<reference evidence="2 3" key="1">
    <citation type="journal article" date="2021" name="Commun. Biol.">
        <title>The genome of Shorea leprosula (Dipterocarpaceae) highlights the ecological relevance of drought in aseasonal tropical rainforests.</title>
        <authorList>
            <person name="Ng K.K.S."/>
            <person name="Kobayashi M.J."/>
            <person name="Fawcett J.A."/>
            <person name="Hatakeyama M."/>
            <person name="Paape T."/>
            <person name="Ng C.H."/>
            <person name="Ang C.C."/>
            <person name="Tnah L.H."/>
            <person name="Lee C.T."/>
            <person name="Nishiyama T."/>
            <person name="Sese J."/>
            <person name="O'Brien M.J."/>
            <person name="Copetti D."/>
            <person name="Mohd Noor M.I."/>
            <person name="Ong R.C."/>
            <person name="Putra M."/>
            <person name="Sireger I.Z."/>
            <person name="Indrioko S."/>
            <person name="Kosugi Y."/>
            <person name="Izuno A."/>
            <person name="Isagi Y."/>
            <person name="Lee S.L."/>
            <person name="Shimizu K.K."/>
        </authorList>
    </citation>
    <scope>NUCLEOTIDE SEQUENCE [LARGE SCALE GENOMIC DNA]</scope>
    <source>
        <strain evidence="2">214</strain>
    </source>
</reference>
<name>A0AAV5HYC4_9ROSI</name>
<evidence type="ECO:0000313" key="2">
    <source>
        <dbReference type="EMBL" id="GKU90144.1"/>
    </source>
</evidence>
<feature type="compositionally biased region" description="Polar residues" evidence="1">
    <location>
        <begin position="1"/>
        <end position="21"/>
    </location>
</feature>
<keyword evidence="3" id="KW-1185">Reference proteome</keyword>
<organism evidence="2 3">
    <name type="scientific">Rubroshorea leprosula</name>
    <dbReference type="NCBI Taxonomy" id="152421"/>
    <lineage>
        <taxon>Eukaryota</taxon>
        <taxon>Viridiplantae</taxon>
        <taxon>Streptophyta</taxon>
        <taxon>Embryophyta</taxon>
        <taxon>Tracheophyta</taxon>
        <taxon>Spermatophyta</taxon>
        <taxon>Magnoliopsida</taxon>
        <taxon>eudicotyledons</taxon>
        <taxon>Gunneridae</taxon>
        <taxon>Pentapetalae</taxon>
        <taxon>rosids</taxon>
        <taxon>malvids</taxon>
        <taxon>Malvales</taxon>
        <taxon>Dipterocarpaceae</taxon>
        <taxon>Rubroshorea</taxon>
    </lineage>
</organism>
<evidence type="ECO:0000313" key="3">
    <source>
        <dbReference type="Proteomes" id="UP001054252"/>
    </source>
</evidence>
<proteinExistence type="predicted"/>
<comment type="caution">
    <text evidence="2">The sequence shown here is derived from an EMBL/GenBank/DDBJ whole genome shotgun (WGS) entry which is preliminary data.</text>
</comment>
<protein>
    <submittedName>
        <fullName evidence="2">Uncharacterized protein</fullName>
    </submittedName>
</protein>
<gene>
    <name evidence="2" type="ORF">SLEP1_g4184</name>
</gene>